<dbReference type="PANTHER" id="PTHR46534">
    <property type="entry name" value="IGGFC_BINDING DOMAIN-CONTAINING PROTEIN"/>
    <property type="match status" value="1"/>
</dbReference>
<dbReference type="PANTHER" id="PTHR46534:SF1">
    <property type="entry name" value="IGGFC-BINDING PROTEIN N-TERMINAL DOMAIN-CONTAINING PROTEIN"/>
    <property type="match status" value="1"/>
</dbReference>
<feature type="chain" id="PRO_5047430470" evidence="2">
    <location>
        <begin position="23"/>
        <end position="580"/>
    </location>
</feature>
<evidence type="ECO:0000313" key="5">
    <source>
        <dbReference type="Proteomes" id="UP001164459"/>
    </source>
</evidence>
<feature type="region of interest" description="Disordered" evidence="1">
    <location>
        <begin position="24"/>
        <end position="55"/>
    </location>
</feature>
<organism evidence="4 5">
    <name type="scientific">Nannocystis punicea</name>
    <dbReference type="NCBI Taxonomy" id="2995304"/>
    <lineage>
        <taxon>Bacteria</taxon>
        <taxon>Pseudomonadati</taxon>
        <taxon>Myxococcota</taxon>
        <taxon>Polyangia</taxon>
        <taxon>Nannocystales</taxon>
        <taxon>Nannocystaceae</taxon>
        <taxon>Nannocystis</taxon>
    </lineage>
</organism>
<dbReference type="PROSITE" id="PS51257">
    <property type="entry name" value="PROKAR_LIPOPROTEIN"/>
    <property type="match status" value="1"/>
</dbReference>
<feature type="signal peptide" evidence="2">
    <location>
        <begin position="1"/>
        <end position="22"/>
    </location>
</feature>
<dbReference type="Proteomes" id="UP001164459">
    <property type="component" value="Chromosome"/>
</dbReference>
<dbReference type="EMBL" id="CP114040">
    <property type="protein sequence ID" value="WAS92574.1"/>
    <property type="molecule type" value="Genomic_DNA"/>
</dbReference>
<name>A0ABY7H0M6_9BACT</name>
<evidence type="ECO:0000256" key="1">
    <source>
        <dbReference type="SAM" id="MobiDB-lite"/>
    </source>
</evidence>
<feature type="domain" description="IgGFc-binding protein N-terminal" evidence="3">
    <location>
        <begin position="258"/>
        <end position="558"/>
    </location>
</feature>
<keyword evidence="2" id="KW-0732">Signal</keyword>
<evidence type="ECO:0000256" key="2">
    <source>
        <dbReference type="SAM" id="SignalP"/>
    </source>
</evidence>
<dbReference type="RefSeq" id="WP_269034931.1">
    <property type="nucleotide sequence ID" value="NZ_CP114040.1"/>
</dbReference>
<evidence type="ECO:0000313" key="4">
    <source>
        <dbReference type="EMBL" id="WAS92574.1"/>
    </source>
</evidence>
<proteinExistence type="predicted"/>
<sequence length="580" mass="60773">MRTCLRLIAAISFIAACGDTTANTGTSEGTSSTGESTSSSSTTPDTPTTTGTTAPTDCAPDTVVCVTETEVSVCGPDGQLGAATPCPAGGVCVAELGCTGCEPGSVRCDGEQLQQCSDAGEWQIQQTCSAAQGLACDPGAMACTGACAPESLPWTASGCEFYALTALQLNQNGGIFAIVVENPNDDPATITVSQNDDFMPVIETVDGHSHRVIELPYTMGLFNALVGKLIYDGGYRVESDLPVRVIQYNTINLSASSDSSLLWPRHTWGTDYFVASYAPTDVQTGFYHGAWAAVAGADEMSVEAIALPGTKSKAAPGIGVDGNGKAPLNTGDVLQLVSADDGDLTGTRLVADKPIEVLGGHECSFVPAGTGYCDHLEDMMLPVSQLGTEYVIVAPAHANPPTERRDQVVRVIATEADTTLAFEPQPPGAPTTIANPGEYVELEPTNQNYLLISDKPVLVTQYMVGQTYDGEYTDPSMLATLPVSRWHDTHYVHTLPDWLPVDIDITLPTGATVTVDGMPIAGLQDIGDSSYQTAHVRFYEDPGLVEVASDQPIAVSVYAVRSDTPATSFWHSAGGSLAQP</sequence>
<dbReference type="Pfam" id="PF17517">
    <property type="entry name" value="IgGFc_binding"/>
    <property type="match status" value="1"/>
</dbReference>
<reference evidence="4" key="1">
    <citation type="submission" date="2022-11" db="EMBL/GenBank/DDBJ databases">
        <title>Minimal conservation of predation-associated metabolite biosynthetic gene clusters underscores biosynthetic potential of Myxococcota including descriptions for ten novel species: Archangium lansinium sp. nov., Myxococcus landrumus sp. nov., Nannocystis bai.</title>
        <authorList>
            <person name="Ahearne A."/>
            <person name="Stevens C."/>
            <person name="Dowd S."/>
        </authorList>
    </citation>
    <scope>NUCLEOTIDE SEQUENCE</scope>
    <source>
        <strain evidence="4">Fl3</strain>
    </source>
</reference>
<dbReference type="InterPro" id="IPR035234">
    <property type="entry name" value="IgGFc-bd_N"/>
</dbReference>
<protein>
    <submittedName>
        <fullName evidence="4">IgGFc-binding protein</fullName>
    </submittedName>
</protein>
<accession>A0ABY7H0M6</accession>
<gene>
    <name evidence="4" type="ORF">O0S08_40865</name>
</gene>
<keyword evidence="5" id="KW-1185">Reference proteome</keyword>
<evidence type="ECO:0000259" key="3">
    <source>
        <dbReference type="Pfam" id="PF17517"/>
    </source>
</evidence>